<evidence type="ECO:0000313" key="1">
    <source>
        <dbReference type="EMBL" id="MDT0497667.1"/>
    </source>
</evidence>
<dbReference type="EMBL" id="JAVRIC010000012">
    <property type="protein sequence ID" value="MDT0497667.1"/>
    <property type="molecule type" value="Genomic_DNA"/>
</dbReference>
<reference evidence="1 2" key="1">
    <citation type="submission" date="2023-09" db="EMBL/GenBank/DDBJ databases">
        <authorList>
            <person name="Rey-Velasco X."/>
        </authorList>
    </citation>
    <scope>NUCLEOTIDE SEQUENCE [LARGE SCALE GENOMIC DNA]</scope>
    <source>
        <strain evidence="1 2">W345</strain>
    </source>
</reference>
<dbReference type="RefSeq" id="WP_311365060.1">
    <property type="nucleotide sequence ID" value="NZ_JAVRIC010000012.1"/>
</dbReference>
<name>A0ABU2WKT3_9GAMM</name>
<evidence type="ECO:0000313" key="2">
    <source>
        <dbReference type="Proteomes" id="UP001254608"/>
    </source>
</evidence>
<accession>A0ABU2WKT3</accession>
<sequence>MYSILHGLKRGERQARFLLPAFDRPVTGREREVPPERTIRDLVGAGVSVGIAMPPRRVRLAVAV</sequence>
<proteinExistence type="predicted"/>
<organism evidence="1 2">
    <name type="scientific">Banduia mediterranea</name>
    <dbReference type="NCBI Taxonomy" id="3075609"/>
    <lineage>
        <taxon>Bacteria</taxon>
        <taxon>Pseudomonadati</taxon>
        <taxon>Pseudomonadota</taxon>
        <taxon>Gammaproteobacteria</taxon>
        <taxon>Nevskiales</taxon>
        <taxon>Algiphilaceae</taxon>
        <taxon>Banduia</taxon>
    </lineage>
</organism>
<gene>
    <name evidence="1" type="ORF">RM530_09865</name>
</gene>
<keyword evidence="2" id="KW-1185">Reference proteome</keyword>
<protein>
    <submittedName>
        <fullName evidence="1">Uncharacterized protein</fullName>
    </submittedName>
</protein>
<dbReference type="Proteomes" id="UP001254608">
    <property type="component" value="Unassembled WGS sequence"/>
</dbReference>
<comment type="caution">
    <text evidence="1">The sequence shown here is derived from an EMBL/GenBank/DDBJ whole genome shotgun (WGS) entry which is preliminary data.</text>
</comment>